<dbReference type="InterPro" id="IPR058548">
    <property type="entry name" value="MlaB-like_STAS"/>
</dbReference>
<evidence type="ECO:0000313" key="3">
    <source>
        <dbReference type="Proteomes" id="UP000321079"/>
    </source>
</evidence>
<evidence type="ECO:0000259" key="1">
    <source>
        <dbReference type="Pfam" id="PF13466"/>
    </source>
</evidence>
<comment type="caution">
    <text evidence="2">The sequence shown here is derived from an EMBL/GenBank/DDBJ whole genome shotgun (WGS) entry which is preliminary data.</text>
</comment>
<dbReference type="SUPFAM" id="SSF52091">
    <property type="entry name" value="SpoIIaa-like"/>
    <property type="match status" value="1"/>
</dbReference>
<dbReference type="Pfam" id="PF13466">
    <property type="entry name" value="STAS_2"/>
    <property type="match status" value="1"/>
</dbReference>
<accession>A0A511BAU7</accession>
<proteinExistence type="predicted"/>
<dbReference type="InterPro" id="IPR036513">
    <property type="entry name" value="STAS_dom_sf"/>
</dbReference>
<reference evidence="2 3" key="1">
    <citation type="submission" date="2019-07" db="EMBL/GenBank/DDBJ databases">
        <title>Whole genome shotgun sequence of Gluconobacter kanchanaburiensis NBRC 103587.</title>
        <authorList>
            <person name="Hosoyama A."/>
            <person name="Uohara A."/>
            <person name="Ohji S."/>
            <person name="Ichikawa N."/>
        </authorList>
    </citation>
    <scope>NUCLEOTIDE SEQUENCE [LARGE SCALE GENOMIC DNA]</scope>
    <source>
        <strain evidence="2 3">NBRC 103587</strain>
    </source>
</reference>
<dbReference type="Gene3D" id="3.30.750.24">
    <property type="entry name" value="STAS domain"/>
    <property type="match status" value="1"/>
</dbReference>
<organism evidence="2 3">
    <name type="scientific">Gluconobacter kanchanaburiensis NBRC 103587</name>
    <dbReference type="NCBI Taxonomy" id="1307948"/>
    <lineage>
        <taxon>Bacteria</taxon>
        <taxon>Pseudomonadati</taxon>
        <taxon>Pseudomonadota</taxon>
        <taxon>Alphaproteobacteria</taxon>
        <taxon>Acetobacterales</taxon>
        <taxon>Acetobacteraceae</taxon>
        <taxon>Gluconobacter</taxon>
    </lineage>
</organism>
<sequence length="89" mass="10020">MDVLILPKIMDTSYVQSFLECLCAQEKDFSLDGRHVERVGGLCLQLMISARSTARARNMHFKINNPSEALKESLRLMGGEFLLCEEAKA</sequence>
<dbReference type="EMBL" id="BJVA01000011">
    <property type="protein sequence ID" value="GEK96753.1"/>
    <property type="molecule type" value="Genomic_DNA"/>
</dbReference>
<evidence type="ECO:0000313" key="2">
    <source>
        <dbReference type="EMBL" id="GEK96753.1"/>
    </source>
</evidence>
<dbReference type="RefSeq" id="WP_167506350.1">
    <property type="nucleotide sequence ID" value="NZ_BARK01000019.1"/>
</dbReference>
<feature type="domain" description="MlaB-like STAS" evidence="1">
    <location>
        <begin position="21"/>
        <end position="78"/>
    </location>
</feature>
<dbReference type="Proteomes" id="UP000321079">
    <property type="component" value="Unassembled WGS sequence"/>
</dbReference>
<keyword evidence="3" id="KW-1185">Reference proteome</keyword>
<protein>
    <recommendedName>
        <fullName evidence="1">MlaB-like STAS domain-containing protein</fullName>
    </recommendedName>
</protein>
<gene>
    <name evidence="2" type="ORF">GKA01_19500</name>
</gene>
<name>A0A511BAU7_9PROT</name>
<dbReference type="AlphaFoldDB" id="A0A511BAU7"/>